<dbReference type="EMBL" id="JAIHOM010000015">
    <property type="protein sequence ID" value="MCW6035552.1"/>
    <property type="molecule type" value="Genomic_DNA"/>
</dbReference>
<proteinExistence type="predicted"/>
<organism evidence="1 3">
    <name type="scientific">Spirulina subsalsa FACHB-351</name>
    <dbReference type="NCBI Taxonomy" id="234711"/>
    <lineage>
        <taxon>Bacteria</taxon>
        <taxon>Bacillati</taxon>
        <taxon>Cyanobacteriota</taxon>
        <taxon>Cyanophyceae</taxon>
        <taxon>Spirulinales</taxon>
        <taxon>Spirulinaceae</taxon>
        <taxon>Spirulina</taxon>
    </lineage>
</organism>
<keyword evidence="3" id="KW-1185">Reference proteome</keyword>
<dbReference type="EMBL" id="JAIHOM010000120">
    <property type="protein sequence ID" value="MCW6038246.1"/>
    <property type="molecule type" value="Genomic_DNA"/>
</dbReference>
<comment type="caution">
    <text evidence="1">The sequence shown here is derived from an EMBL/GenBank/DDBJ whole genome shotgun (WGS) entry which is preliminary data.</text>
</comment>
<gene>
    <name evidence="1" type="ORF">K4A83_04585</name>
    <name evidence="2" type="ORF">K4A83_18490</name>
</gene>
<evidence type="ECO:0000313" key="2">
    <source>
        <dbReference type="EMBL" id="MCW6038246.1"/>
    </source>
</evidence>
<reference evidence="1 3" key="1">
    <citation type="submission" date="2021-08" db="EMBL/GenBank/DDBJ databases">
        <title>Draft genome sequence of Spirulina subsalsa with high tolerance to salinity and hype-accumulation of phycocyanin.</title>
        <authorList>
            <person name="Pei H."/>
            <person name="Jiang L."/>
        </authorList>
    </citation>
    <scope>NUCLEOTIDE SEQUENCE [LARGE SCALE GENOMIC DNA]</scope>
    <source>
        <strain evidence="1 3">FACHB-351</strain>
    </source>
</reference>
<evidence type="ECO:0000313" key="1">
    <source>
        <dbReference type="EMBL" id="MCW6035552.1"/>
    </source>
</evidence>
<accession>A0ABT3L273</accession>
<sequence length="36" mass="4270">MLSNFPQIVKKCLGHLPQDDYPVLDTFKFVSIWLEF</sequence>
<name>A0ABT3L273_9CYAN</name>
<protein>
    <submittedName>
        <fullName evidence="1">IS4 family transposase</fullName>
    </submittedName>
</protein>
<dbReference type="Proteomes" id="UP001526426">
    <property type="component" value="Unassembled WGS sequence"/>
</dbReference>
<feature type="non-terminal residue" evidence="1">
    <location>
        <position position="36"/>
    </location>
</feature>
<evidence type="ECO:0000313" key="3">
    <source>
        <dbReference type="Proteomes" id="UP001526426"/>
    </source>
</evidence>